<proteinExistence type="predicted"/>
<evidence type="ECO:0000256" key="2">
    <source>
        <dbReference type="ARBA" id="ARBA00023315"/>
    </source>
</evidence>
<dbReference type="PANTHER" id="PTHR31625">
    <property type="match status" value="1"/>
</dbReference>
<sequence length="134" mass="14860">MRRKSHDITEYVPLVPVLISKPDLHAHLMAVLQVTLFPNSGITVGIACSDPRRLGRKDHYWLQFANHKVYETDFGWGRPKKVEVVSVEESGATWLSKSRDGENGGGVEVGVILSKVEMDAFGSLFADTLNKIVP</sequence>
<accession>A0AAP0I4M9</accession>
<gene>
    <name evidence="3" type="ORF">Syun_024602</name>
</gene>
<dbReference type="AlphaFoldDB" id="A0AAP0I4M9"/>
<comment type="caution">
    <text evidence="3">The sequence shown here is derived from an EMBL/GenBank/DDBJ whole genome shotgun (WGS) entry which is preliminary data.</text>
</comment>
<reference evidence="3 4" key="1">
    <citation type="submission" date="2024-01" db="EMBL/GenBank/DDBJ databases">
        <title>Genome assemblies of Stephania.</title>
        <authorList>
            <person name="Yang L."/>
        </authorList>
    </citation>
    <scope>NUCLEOTIDE SEQUENCE [LARGE SCALE GENOMIC DNA]</scope>
    <source>
        <strain evidence="3">YNDBR</strain>
        <tissue evidence="3">Leaf</tissue>
    </source>
</reference>
<name>A0AAP0I4M9_9MAGN</name>
<evidence type="ECO:0008006" key="5">
    <source>
        <dbReference type="Google" id="ProtNLM"/>
    </source>
</evidence>
<keyword evidence="4" id="KW-1185">Reference proteome</keyword>
<dbReference type="Proteomes" id="UP001420932">
    <property type="component" value="Unassembled WGS sequence"/>
</dbReference>
<dbReference type="InterPro" id="IPR051504">
    <property type="entry name" value="Plant_metabolite_acyltrans"/>
</dbReference>
<dbReference type="GO" id="GO:0016747">
    <property type="term" value="F:acyltransferase activity, transferring groups other than amino-acyl groups"/>
    <property type="evidence" value="ECO:0007669"/>
    <property type="project" value="UniProtKB-ARBA"/>
</dbReference>
<organism evidence="3 4">
    <name type="scientific">Stephania yunnanensis</name>
    <dbReference type="NCBI Taxonomy" id="152371"/>
    <lineage>
        <taxon>Eukaryota</taxon>
        <taxon>Viridiplantae</taxon>
        <taxon>Streptophyta</taxon>
        <taxon>Embryophyta</taxon>
        <taxon>Tracheophyta</taxon>
        <taxon>Spermatophyta</taxon>
        <taxon>Magnoliopsida</taxon>
        <taxon>Ranunculales</taxon>
        <taxon>Menispermaceae</taxon>
        <taxon>Menispermoideae</taxon>
        <taxon>Cissampelideae</taxon>
        <taxon>Stephania</taxon>
    </lineage>
</organism>
<evidence type="ECO:0000313" key="4">
    <source>
        <dbReference type="Proteomes" id="UP001420932"/>
    </source>
</evidence>
<dbReference type="InterPro" id="IPR023213">
    <property type="entry name" value="CAT-like_dom_sf"/>
</dbReference>
<dbReference type="Gene3D" id="3.30.559.10">
    <property type="entry name" value="Chloramphenicol acetyltransferase-like domain"/>
    <property type="match status" value="1"/>
</dbReference>
<keyword evidence="2" id="KW-0012">Acyltransferase</keyword>
<keyword evidence="1" id="KW-0808">Transferase</keyword>
<protein>
    <recommendedName>
        <fullName evidence="5">Anthocyanin acyltransferase</fullName>
    </recommendedName>
</protein>
<dbReference type="EMBL" id="JBBNAF010000010">
    <property type="protein sequence ID" value="KAK9108591.1"/>
    <property type="molecule type" value="Genomic_DNA"/>
</dbReference>
<evidence type="ECO:0000313" key="3">
    <source>
        <dbReference type="EMBL" id="KAK9108591.1"/>
    </source>
</evidence>
<evidence type="ECO:0000256" key="1">
    <source>
        <dbReference type="ARBA" id="ARBA00022679"/>
    </source>
</evidence>
<dbReference type="Pfam" id="PF02458">
    <property type="entry name" value="Transferase"/>
    <property type="match status" value="1"/>
</dbReference>